<dbReference type="KEGG" id="cmv:CMUST_12640"/>
<evidence type="ECO:0000313" key="1">
    <source>
        <dbReference type="EMBL" id="AKK06833.1"/>
    </source>
</evidence>
<dbReference type="Proteomes" id="UP000035199">
    <property type="component" value="Chromosome"/>
</dbReference>
<keyword evidence="2" id="KW-1185">Reference proteome</keyword>
<evidence type="ECO:0000313" key="2">
    <source>
        <dbReference type="Proteomes" id="UP000035199"/>
    </source>
</evidence>
<reference evidence="2" key="2">
    <citation type="submission" date="2015-05" db="EMBL/GenBank/DDBJ databases">
        <title>Complete genome sequence of Corynebacterium mustelae DSM 45274, isolated from various tissues of a male ferret with lethal sepsis.</title>
        <authorList>
            <person name="Ruckert C."/>
            <person name="Albersmeier A."/>
            <person name="Winkler A."/>
            <person name="Tauch A."/>
        </authorList>
    </citation>
    <scope>NUCLEOTIDE SEQUENCE [LARGE SCALE GENOMIC DNA]</scope>
    <source>
        <strain evidence="2">DSM 45274</strain>
    </source>
</reference>
<dbReference type="AlphaFoldDB" id="A0A0G3H4S9"/>
<gene>
    <name evidence="1" type="ORF">CMUST_12640</name>
</gene>
<name>A0A0G3H4S9_9CORY</name>
<accession>A0A0G3H4S9</accession>
<protein>
    <submittedName>
        <fullName evidence="1">Uncharacterized protein</fullName>
    </submittedName>
</protein>
<dbReference type="EMBL" id="CP011542">
    <property type="protein sequence ID" value="AKK06833.1"/>
    <property type="molecule type" value="Genomic_DNA"/>
</dbReference>
<reference evidence="1 2" key="1">
    <citation type="journal article" date="2015" name="Genome Announc.">
        <title>Complete Genome Sequence of the Type Strain Corynebacterium mustelae DSM 45274, Isolated from Various Tissues of a Male Ferret with Lethal Sepsis.</title>
        <authorList>
            <person name="Ruckert C."/>
            <person name="Eimer J."/>
            <person name="Winkler A."/>
            <person name="Tauch A."/>
        </authorList>
    </citation>
    <scope>NUCLEOTIDE SEQUENCE [LARGE SCALE GENOMIC DNA]</scope>
    <source>
        <strain evidence="1 2">DSM 45274</strain>
    </source>
</reference>
<proteinExistence type="predicted"/>
<dbReference type="STRING" id="571915.CMUST_12640"/>
<sequence>MYSVLITHFVVASHYVQCYDETECSPQELCQYGPLGVFLSEMRIVRGLAINWTC</sequence>
<organism evidence="1 2">
    <name type="scientific">Corynebacterium mustelae</name>
    <dbReference type="NCBI Taxonomy" id="571915"/>
    <lineage>
        <taxon>Bacteria</taxon>
        <taxon>Bacillati</taxon>
        <taxon>Actinomycetota</taxon>
        <taxon>Actinomycetes</taxon>
        <taxon>Mycobacteriales</taxon>
        <taxon>Corynebacteriaceae</taxon>
        <taxon>Corynebacterium</taxon>
    </lineage>
</organism>
<dbReference type="PATRIC" id="fig|571915.4.peg.2713"/>